<evidence type="ECO:0000256" key="1">
    <source>
        <dbReference type="ARBA" id="ARBA00005194"/>
    </source>
</evidence>
<protein>
    <recommendedName>
        <fullName evidence="4 11">3-oxoacyl-[acyl-carrier-protein] synthase 2</fullName>
        <ecNumber evidence="3 11">2.3.1.179</ecNumber>
    </recommendedName>
</protein>
<dbReference type="PROSITE" id="PS00606">
    <property type="entry name" value="KS3_1"/>
    <property type="match status" value="1"/>
</dbReference>
<sequence>MQKIVVTGLGIVSPLGTGVDAFWKRVTSGANGIRRITHFDASDLACKIAGEVPARTEDPHGFDPDLYMEPREQKRMDRFIHFAIAAAEEALAQAGFSPKSDREKERSGTIIATGVGGFPAMTAAARLVAERGARRVSPFLVPSFLANLASGQVSIRHGLKGPLGAPVTACAASLQAIGDAVRILRNGEADLMVAGGAEACLDPVSLAGFSAARAMSTRCNDTPELASRPFDQDRDGFVMGEGAGILVLETEDHAKARGATPLAEVSGYGTTGDAYHVTASAPDGEGGLRAMRKALDMARLTPADIGYVNAHSTSTPVGDAAEIAALGTLFEGRGKDLAVSSSKSMFGHLLGAAGAVEAICCIKALTSGLLPPSRNLSNPDLGMERFELVPGKALLRQVDHILTNGFGFGGVNASAVFSRV</sequence>
<dbReference type="OrthoDB" id="9808669at2"/>
<keyword evidence="7" id="KW-0276">Fatty acid metabolism</keyword>
<feature type="domain" description="Ketosynthase family 3 (KS3)" evidence="14">
    <location>
        <begin position="1"/>
        <end position="419"/>
    </location>
</feature>
<evidence type="ECO:0000256" key="6">
    <source>
        <dbReference type="ARBA" id="ARBA00022679"/>
    </source>
</evidence>
<dbReference type="STRING" id="735517.SAMN05444272_1878"/>
<evidence type="ECO:0000256" key="4">
    <source>
        <dbReference type="ARBA" id="ARBA00014657"/>
    </source>
</evidence>
<dbReference type="FunFam" id="3.40.47.10:FF:000009">
    <property type="entry name" value="3-oxoacyl-[acyl-carrier-protein] synthase 2"/>
    <property type="match status" value="1"/>
</dbReference>
<name>A0A1M7GCE3_9HYPH</name>
<comment type="similarity">
    <text evidence="2 11 13">Belongs to the thiolase-like superfamily. Beta-ketoacyl-ACP synthases family.</text>
</comment>
<dbReference type="UniPathway" id="UPA00094"/>
<evidence type="ECO:0000256" key="13">
    <source>
        <dbReference type="RuleBase" id="RU003694"/>
    </source>
</evidence>
<dbReference type="GO" id="GO:0004315">
    <property type="term" value="F:3-oxoacyl-[acyl-carrier-protein] synthase activity"/>
    <property type="evidence" value="ECO:0007669"/>
    <property type="project" value="UniProtKB-UniRule"/>
</dbReference>
<keyword evidence="10 11" id="KW-0012">Acyltransferase</keyword>
<accession>A0A1M7GCE3</accession>
<dbReference type="RefSeq" id="WP_073012211.1">
    <property type="nucleotide sequence ID" value="NZ_FRBW01000002.1"/>
</dbReference>
<reference evidence="15 16" key="1">
    <citation type="submission" date="2016-11" db="EMBL/GenBank/DDBJ databases">
        <authorList>
            <person name="Jaros S."/>
            <person name="Januszkiewicz K."/>
            <person name="Wedrychowicz H."/>
        </authorList>
    </citation>
    <scope>NUCLEOTIDE SEQUENCE [LARGE SCALE GENOMIC DNA]</scope>
    <source>
        <strain evidence="15 16">DSM 22153</strain>
    </source>
</reference>
<dbReference type="InterPro" id="IPR014031">
    <property type="entry name" value="Ketoacyl_synth_C"/>
</dbReference>
<dbReference type="InterPro" id="IPR000794">
    <property type="entry name" value="Beta-ketoacyl_synthase"/>
</dbReference>
<evidence type="ECO:0000256" key="7">
    <source>
        <dbReference type="ARBA" id="ARBA00022832"/>
    </source>
</evidence>
<evidence type="ECO:0000256" key="12">
    <source>
        <dbReference type="PIRSR" id="PIRSR000447-1"/>
    </source>
</evidence>
<comment type="function">
    <text evidence="11">Involved in the type II fatty acid elongation cycle. Catalyzes the elongation of a wide range of acyl-ACP by the addition of two carbons from malonyl-ACP to an acyl acceptor. Can efficiently catalyze the conversion of palmitoleoyl-ACP (cis-hexadec-9-enoyl-ACP) to cis-vaccenoyl-ACP (cis-octadec-11-enoyl-ACP), an essential step in the thermal regulation of fatty acid composition.</text>
</comment>
<dbReference type="InterPro" id="IPR018201">
    <property type="entry name" value="Ketoacyl_synth_AS"/>
</dbReference>
<dbReference type="InterPro" id="IPR017568">
    <property type="entry name" value="3-oxoacyl-ACP_synth-2"/>
</dbReference>
<evidence type="ECO:0000256" key="8">
    <source>
        <dbReference type="ARBA" id="ARBA00023098"/>
    </source>
</evidence>
<dbReference type="PANTHER" id="PTHR11712">
    <property type="entry name" value="POLYKETIDE SYNTHASE-RELATED"/>
    <property type="match status" value="1"/>
</dbReference>
<feature type="active site" description="For beta-ketoacyl synthase activity" evidence="12">
    <location>
        <position position="170"/>
    </location>
</feature>
<dbReference type="EMBL" id="FRBW01000002">
    <property type="protein sequence ID" value="SHM13856.1"/>
    <property type="molecule type" value="Genomic_DNA"/>
</dbReference>
<dbReference type="Proteomes" id="UP000186002">
    <property type="component" value="Unassembled WGS sequence"/>
</dbReference>
<dbReference type="NCBIfam" id="NF005589">
    <property type="entry name" value="PRK07314.1"/>
    <property type="match status" value="1"/>
</dbReference>
<comment type="catalytic activity">
    <reaction evidence="11">
        <text>a fatty acyl-[ACP] + malonyl-[ACP] + H(+) = a 3-oxoacyl-[ACP] + holo-[ACP] + CO2</text>
        <dbReference type="Rhea" id="RHEA:22836"/>
        <dbReference type="Rhea" id="RHEA-COMP:9623"/>
        <dbReference type="Rhea" id="RHEA-COMP:9685"/>
        <dbReference type="Rhea" id="RHEA-COMP:9916"/>
        <dbReference type="Rhea" id="RHEA-COMP:14125"/>
        <dbReference type="ChEBI" id="CHEBI:15378"/>
        <dbReference type="ChEBI" id="CHEBI:16526"/>
        <dbReference type="ChEBI" id="CHEBI:64479"/>
        <dbReference type="ChEBI" id="CHEBI:78449"/>
        <dbReference type="ChEBI" id="CHEBI:78776"/>
        <dbReference type="ChEBI" id="CHEBI:138651"/>
    </reaction>
</comment>
<dbReference type="SMART" id="SM00825">
    <property type="entry name" value="PKS_KS"/>
    <property type="match status" value="1"/>
</dbReference>
<dbReference type="CDD" id="cd00834">
    <property type="entry name" value="KAS_I_II"/>
    <property type="match status" value="1"/>
</dbReference>
<organism evidence="15 16">
    <name type="scientific">Roseibium suaedae</name>
    <dbReference type="NCBI Taxonomy" id="735517"/>
    <lineage>
        <taxon>Bacteria</taxon>
        <taxon>Pseudomonadati</taxon>
        <taxon>Pseudomonadota</taxon>
        <taxon>Alphaproteobacteria</taxon>
        <taxon>Hyphomicrobiales</taxon>
        <taxon>Stappiaceae</taxon>
        <taxon>Roseibium</taxon>
    </lineage>
</organism>
<dbReference type="Pfam" id="PF02801">
    <property type="entry name" value="Ketoacyl-synt_C"/>
    <property type="match status" value="1"/>
</dbReference>
<dbReference type="EC" id="2.3.1.179" evidence="3 11"/>
<dbReference type="NCBIfam" id="TIGR03150">
    <property type="entry name" value="fabF"/>
    <property type="match status" value="1"/>
</dbReference>
<dbReference type="Pfam" id="PF00109">
    <property type="entry name" value="ketoacyl-synt"/>
    <property type="match status" value="1"/>
</dbReference>
<dbReference type="PANTHER" id="PTHR11712:SF321">
    <property type="entry name" value="3-OXOACYL-[ACYL-CARRIER-PROTEIN] SYNTHASE 2"/>
    <property type="match status" value="1"/>
</dbReference>
<keyword evidence="16" id="KW-1185">Reference proteome</keyword>
<comment type="pathway">
    <text evidence="1 11">Lipid metabolism; fatty acid biosynthesis.</text>
</comment>
<dbReference type="Gene3D" id="3.40.47.10">
    <property type="match status" value="1"/>
</dbReference>
<dbReference type="SUPFAM" id="SSF53901">
    <property type="entry name" value="Thiolase-like"/>
    <property type="match status" value="2"/>
</dbReference>
<keyword evidence="8" id="KW-0443">Lipid metabolism</keyword>
<proteinExistence type="inferred from homology"/>
<evidence type="ECO:0000256" key="5">
    <source>
        <dbReference type="ARBA" id="ARBA00022516"/>
    </source>
</evidence>
<keyword evidence="9 11" id="KW-0275">Fatty acid biosynthesis</keyword>
<dbReference type="InterPro" id="IPR020841">
    <property type="entry name" value="PKS_Beta-ketoAc_synthase_dom"/>
</dbReference>
<dbReference type="GO" id="GO:0005829">
    <property type="term" value="C:cytosol"/>
    <property type="evidence" value="ECO:0007669"/>
    <property type="project" value="TreeGrafter"/>
</dbReference>
<keyword evidence="5 11" id="KW-0444">Lipid biosynthesis</keyword>
<dbReference type="InterPro" id="IPR016039">
    <property type="entry name" value="Thiolase-like"/>
</dbReference>
<evidence type="ECO:0000313" key="15">
    <source>
        <dbReference type="EMBL" id="SHM13856.1"/>
    </source>
</evidence>
<dbReference type="PIRSF" id="PIRSF000447">
    <property type="entry name" value="KAS_II"/>
    <property type="match status" value="1"/>
</dbReference>
<comment type="catalytic activity">
    <reaction evidence="11">
        <text>(9Z)-hexadecenoyl-[ACP] + malonyl-[ACP] + H(+) = 3-oxo-(11Z)-octadecenoyl-[ACP] + holo-[ACP] + CO2</text>
        <dbReference type="Rhea" id="RHEA:55040"/>
        <dbReference type="Rhea" id="RHEA-COMP:9623"/>
        <dbReference type="Rhea" id="RHEA-COMP:9685"/>
        <dbReference type="Rhea" id="RHEA-COMP:10800"/>
        <dbReference type="Rhea" id="RHEA-COMP:14074"/>
        <dbReference type="ChEBI" id="CHEBI:15378"/>
        <dbReference type="ChEBI" id="CHEBI:16526"/>
        <dbReference type="ChEBI" id="CHEBI:64479"/>
        <dbReference type="ChEBI" id="CHEBI:78449"/>
        <dbReference type="ChEBI" id="CHEBI:83989"/>
        <dbReference type="ChEBI" id="CHEBI:138538"/>
        <dbReference type="EC" id="2.3.1.179"/>
    </reaction>
</comment>
<evidence type="ECO:0000256" key="2">
    <source>
        <dbReference type="ARBA" id="ARBA00008467"/>
    </source>
</evidence>
<evidence type="ECO:0000259" key="14">
    <source>
        <dbReference type="PROSITE" id="PS52004"/>
    </source>
</evidence>
<dbReference type="InterPro" id="IPR014030">
    <property type="entry name" value="Ketoacyl_synth_N"/>
</dbReference>
<dbReference type="AlphaFoldDB" id="A0A1M7GCE3"/>
<evidence type="ECO:0000256" key="10">
    <source>
        <dbReference type="ARBA" id="ARBA00023315"/>
    </source>
</evidence>
<dbReference type="GO" id="GO:0006633">
    <property type="term" value="P:fatty acid biosynthetic process"/>
    <property type="evidence" value="ECO:0007669"/>
    <property type="project" value="UniProtKB-UniRule"/>
</dbReference>
<evidence type="ECO:0000256" key="3">
    <source>
        <dbReference type="ARBA" id="ARBA00012356"/>
    </source>
</evidence>
<dbReference type="NCBIfam" id="NF004970">
    <property type="entry name" value="PRK06333.1"/>
    <property type="match status" value="1"/>
</dbReference>
<gene>
    <name evidence="15" type="ORF">SAMN05444272_1878</name>
</gene>
<evidence type="ECO:0000256" key="11">
    <source>
        <dbReference type="PIRNR" id="PIRNR000447"/>
    </source>
</evidence>
<keyword evidence="6 11" id="KW-0808">Transferase</keyword>
<dbReference type="PROSITE" id="PS52004">
    <property type="entry name" value="KS3_2"/>
    <property type="match status" value="1"/>
</dbReference>
<evidence type="ECO:0000313" key="16">
    <source>
        <dbReference type="Proteomes" id="UP000186002"/>
    </source>
</evidence>
<evidence type="ECO:0000256" key="9">
    <source>
        <dbReference type="ARBA" id="ARBA00023160"/>
    </source>
</evidence>